<dbReference type="PANTHER" id="PTHR33219">
    <property type="entry name" value="YLMG HOMOLOG PROTEIN 2, CHLOROPLASTIC"/>
    <property type="match status" value="1"/>
</dbReference>
<evidence type="ECO:0008006" key="5">
    <source>
        <dbReference type="Google" id="ProtNLM"/>
    </source>
</evidence>
<organism evidence="3 4">
    <name type="scientific">Ferrimonas balearica (strain DSM 9799 / CCM 4581 / KCTC 23876 / PAT)</name>
    <dbReference type="NCBI Taxonomy" id="550540"/>
    <lineage>
        <taxon>Bacteria</taxon>
        <taxon>Pseudomonadati</taxon>
        <taxon>Pseudomonadota</taxon>
        <taxon>Gammaproteobacteria</taxon>
        <taxon>Alteromonadales</taxon>
        <taxon>Ferrimonadaceae</taxon>
        <taxon>Ferrimonas</taxon>
    </lineage>
</organism>
<dbReference type="InterPro" id="IPR003425">
    <property type="entry name" value="CCB3/YggT"/>
</dbReference>
<dbReference type="Proteomes" id="UP000006683">
    <property type="component" value="Chromosome"/>
</dbReference>
<sequence>MTAMTYLVTVLFNIYLMVVLLRFALQLVRADFYNPFSQFVVKATHPILAPMRRVIPSVGSVDLATVVLALLVGCGKWLTVLAINSQPLNPLEILLLGSLTVLKEAGVLLFWLLLIRAILSWVSQGYNPFEALLHQLTEPLLSPIRRVIPPMGGLDLSMLVLLLGMNFINLLIGDLIPLWRLV</sequence>
<feature type="transmembrane region" description="Helical" evidence="2">
    <location>
        <begin position="93"/>
        <end position="114"/>
    </location>
</feature>
<gene>
    <name evidence="3" type="ordered locus">Fbal_2945</name>
</gene>
<feature type="transmembrane region" description="Helical" evidence="2">
    <location>
        <begin position="6"/>
        <end position="25"/>
    </location>
</feature>
<name>E1STB3_FERBD</name>
<feature type="transmembrane region" description="Helical" evidence="2">
    <location>
        <begin position="61"/>
        <end position="81"/>
    </location>
</feature>
<evidence type="ECO:0000313" key="4">
    <source>
        <dbReference type="Proteomes" id="UP000006683"/>
    </source>
</evidence>
<protein>
    <recommendedName>
        <fullName evidence="5">YggT family protein</fullName>
    </recommendedName>
</protein>
<evidence type="ECO:0000256" key="2">
    <source>
        <dbReference type="SAM" id="Phobius"/>
    </source>
</evidence>
<keyword evidence="2" id="KW-0812">Transmembrane</keyword>
<keyword evidence="4" id="KW-1185">Reference proteome</keyword>
<feature type="transmembrane region" description="Helical" evidence="2">
    <location>
        <begin position="156"/>
        <end position="179"/>
    </location>
</feature>
<comment type="similarity">
    <text evidence="1">Belongs to the YggT family.</text>
</comment>
<keyword evidence="2" id="KW-0472">Membrane</keyword>
<keyword evidence="2" id="KW-1133">Transmembrane helix</keyword>
<dbReference type="GO" id="GO:0016020">
    <property type="term" value="C:membrane"/>
    <property type="evidence" value="ECO:0007669"/>
    <property type="project" value="InterPro"/>
</dbReference>
<dbReference type="PANTHER" id="PTHR33219:SF14">
    <property type="entry name" value="PROTEIN COFACTOR ASSEMBLY OF COMPLEX C SUBUNIT B CCB3, CHLOROPLASTIC-RELATED"/>
    <property type="match status" value="1"/>
</dbReference>
<proteinExistence type="inferred from homology"/>
<dbReference type="RefSeq" id="WP_013346453.1">
    <property type="nucleotide sequence ID" value="NC_014541.1"/>
</dbReference>
<evidence type="ECO:0000313" key="3">
    <source>
        <dbReference type="EMBL" id="ADN77147.1"/>
    </source>
</evidence>
<dbReference type="HOGENOM" id="CLU_089905_1_0_6"/>
<evidence type="ECO:0000256" key="1">
    <source>
        <dbReference type="ARBA" id="ARBA00010894"/>
    </source>
</evidence>
<dbReference type="KEGG" id="fbl:Fbal_2945"/>
<dbReference type="GeneID" id="67183168"/>
<dbReference type="eggNOG" id="COG0762">
    <property type="taxonomic scope" value="Bacteria"/>
</dbReference>
<dbReference type="EMBL" id="CP002209">
    <property type="protein sequence ID" value="ADN77147.1"/>
    <property type="molecule type" value="Genomic_DNA"/>
</dbReference>
<reference evidence="3 4" key="1">
    <citation type="journal article" date="2010" name="Stand. Genomic Sci.">
        <title>Complete genome sequence of Ferrimonas balearica type strain (PAT).</title>
        <authorList>
            <person name="Nolan M."/>
            <person name="Sikorski J."/>
            <person name="Davenport K."/>
            <person name="Lucas S."/>
            <person name="Glavina Del Rio T."/>
            <person name="Tice H."/>
            <person name="Cheng J."/>
            <person name="Goodwin L."/>
            <person name="Pitluck S."/>
            <person name="Liolios K."/>
            <person name="Ivanova N."/>
            <person name="Mavromatis K."/>
            <person name="Ovchinnikova G."/>
            <person name="Pati A."/>
            <person name="Chen A."/>
            <person name="Palaniappan K."/>
            <person name="Land M."/>
            <person name="Hauser L."/>
            <person name="Chang Y."/>
            <person name="Jeffries C."/>
            <person name="Tapia R."/>
            <person name="Brettin T."/>
            <person name="Detter J."/>
            <person name="Han C."/>
            <person name="Yasawong M."/>
            <person name="Rohde M."/>
            <person name="Tindall B."/>
            <person name="Goker M."/>
            <person name="Woyke T."/>
            <person name="Bristow J."/>
            <person name="Eisen J."/>
            <person name="Markowitz V."/>
            <person name="Hugenholtz P."/>
            <person name="Kyrpides N."/>
            <person name="Klenk H."/>
            <person name="Lapidus A."/>
        </authorList>
    </citation>
    <scope>NUCLEOTIDE SEQUENCE [LARGE SCALE GENOMIC DNA]</scope>
    <source>
        <strain evidence="4">DSM 9799 / CCM 4581 / KCTC 23876 / PAT</strain>
    </source>
</reference>
<dbReference type="STRING" id="550540.Fbal_2945"/>
<dbReference type="Pfam" id="PF02325">
    <property type="entry name" value="CCB3_YggT"/>
    <property type="match status" value="2"/>
</dbReference>
<dbReference type="AlphaFoldDB" id="E1STB3"/>
<accession>E1STB3</accession>
<dbReference type="OrthoDB" id="9806665at2"/>